<dbReference type="Gene3D" id="3.40.120.10">
    <property type="entry name" value="Alpha-D-Glucose-1,6-Bisphosphate, subunit A, domain 3"/>
    <property type="match status" value="3"/>
</dbReference>
<dbReference type="SUPFAM" id="SSF53738">
    <property type="entry name" value="Phosphoglucomutase, first 3 domains"/>
    <property type="match status" value="3"/>
</dbReference>
<keyword evidence="6" id="KW-0413">Isomerase</keyword>
<feature type="domain" description="Alpha-D-phosphohexomutase alpha/beta/alpha" evidence="8">
    <location>
        <begin position="56"/>
        <end position="202"/>
    </location>
</feature>
<keyword evidence="3" id="KW-0597">Phosphoprotein</keyword>
<dbReference type="GO" id="GO:0008973">
    <property type="term" value="F:phosphopentomutase activity"/>
    <property type="evidence" value="ECO:0007669"/>
    <property type="project" value="TreeGrafter"/>
</dbReference>
<dbReference type="Pfam" id="PF02879">
    <property type="entry name" value="PGM_PMM_II"/>
    <property type="match status" value="1"/>
</dbReference>
<keyword evidence="5" id="KW-0460">Magnesium</keyword>
<dbReference type="PROSITE" id="PS00710">
    <property type="entry name" value="PGM_PMM"/>
    <property type="match status" value="1"/>
</dbReference>
<dbReference type="InterPro" id="IPR016066">
    <property type="entry name" value="A-D-PHexomutase_CS"/>
</dbReference>
<gene>
    <name evidence="11" type="ORF">ACOF00016_LOCUS690</name>
</gene>
<dbReference type="PANTHER" id="PTHR45745:SF1">
    <property type="entry name" value="PHOSPHOGLUCOMUTASE 2B-RELATED"/>
    <property type="match status" value="1"/>
</dbReference>
<dbReference type="GO" id="GO:0006166">
    <property type="term" value="P:purine ribonucleoside salvage"/>
    <property type="evidence" value="ECO:0007669"/>
    <property type="project" value="TreeGrafter"/>
</dbReference>
<dbReference type="Pfam" id="PF02878">
    <property type="entry name" value="PGM_PMM_I"/>
    <property type="match status" value="1"/>
</dbReference>
<evidence type="ECO:0000256" key="7">
    <source>
        <dbReference type="SAM" id="MobiDB-lite"/>
    </source>
</evidence>
<dbReference type="InterPro" id="IPR036900">
    <property type="entry name" value="A-D-PHexomutase_C_sf"/>
</dbReference>
<dbReference type="InterPro" id="IPR016055">
    <property type="entry name" value="A-D-PHexomutase_a/b/a-I/II/III"/>
</dbReference>
<organism evidence="11">
    <name type="scientific">Amphora coffeiformis</name>
    <dbReference type="NCBI Taxonomy" id="265554"/>
    <lineage>
        <taxon>Eukaryota</taxon>
        <taxon>Sar</taxon>
        <taxon>Stramenopiles</taxon>
        <taxon>Ochrophyta</taxon>
        <taxon>Bacillariophyta</taxon>
        <taxon>Bacillariophyceae</taxon>
        <taxon>Bacillariophycidae</taxon>
        <taxon>Thalassiophysales</taxon>
        <taxon>Catenulaceae</taxon>
        <taxon>Amphora</taxon>
    </lineage>
</organism>
<evidence type="ECO:0000256" key="4">
    <source>
        <dbReference type="ARBA" id="ARBA00022723"/>
    </source>
</evidence>
<keyword evidence="4" id="KW-0479">Metal-binding</keyword>
<dbReference type="GO" id="GO:0005975">
    <property type="term" value="P:carbohydrate metabolic process"/>
    <property type="evidence" value="ECO:0007669"/>
    <property type="project" value="InterPro"/>
</dbReference>
<proteinExistence type="inferred from homology"/>
<dbReference type="CDD" id="cd05799">
    <property type="entry name" value="PGM2"/>
    <property type="match status" value="1"/>
</dbReference>
<evidence type="ECO:0000313" key="11">
    <source>
        <dbReference type="EMBL" id="CAE0402400.1"/>
    </source>
</evidence>
<name>A0A7S3KVY3_9STRA</name>
<comment type="similarity">
    <text evidence="2">Belongs to the phosphohexose mutase family.</text>
</comment>
<accession>A0A7S3KVY3</accession>
<sequence>MSIDPQTIARAQSWSQLDPNVTSSAYVDNLIKRVEDDKDESASKELQSLFPEGKRIGFGTAGLRSAMKPGPLGMNDLVVMQTAQGLAKYCLCENDTSKGRLCAVVGYDHRANETLQLSSLSFATLTALVFREAGMDCVLLDGLVATPLVPFCLGQIQQAVVGVMITASHNPKQDAGYKVYWNDGCQIREPIDKKIADSILENMDPWTDYRTALLQRKKEHPDDPCLGLSSPEMTTDFIDRYFAAIKASGLCTGQSKLLDESGWQPPTFVYTAMHGVGYRFTKASFENFGLPEFLSVTEQENPDPNFPTVVFPNPEEKGALDRAKAYAADQVPDKSKPVVLVANDPDADRLAVAERTNGQWHVFTGDQIGVMLGHWLWMQAKDSSDDTRPISMCASTVSSHMLRQIAKVEGFHFEDTLTGFKWIGSRAASLNSSSYRNIFCYEEAIGFCCGNVIFDKDGVTAAAVLAELALFTYHSGKKLADHMQGLYDKYGEFVSNNGYYILQDLSIVPSLMDHMTNSGKFDRKAVGEYQIESVRYLGEPSYDSTQPDRKPTLPTSASSPMMTLRFTNGCVAQFRASGTEPKFKYYIEMKGKPGVARVAVQAELEKISEVLMAELLQPTRFGLSKL</sequence>
<comment type="cofactor">
    <cofactor evidence="1">
        <name>Mg(2+)</name>
        <dbReference type="ChEBI" id="CHEBI:18420"/>
    </cofactor>
</comment>
<reference evidence="11" key="1">
    <citation type="submission" date="2021-01" db="EMBL/GenBank/DDBJ databases">
        <authorList>
            <person name="Corre E."/>
            <person name="Pelletier E."/>
            <person name="Niang G."/>
            <person name="Scheremetjew M."/>
            <person name="Finn R."/>
            <person name="Kale V."/>
            <person name="Holt S."/>
            <person name="Cochrane G."/>
            <person name="Meng A."/>
            <person name="Brown T."/>
            <person name="Cohen L."/>
        </authorList>
    </citation>
    <scope>NUCLEOTIDE SEQUENCE</scope>
    <source>
        <strain evidence="11">CCMP127</strain>
    </source>
</reference>
<dbReference type="GO" id="GO:0000287">
    <property type="term" value="F:magnesium ion binding"/>
    <property type="evidence" value="ECO:0007669"/>
    <property type="project" value="InterPro"/>
</dbReference>
<evidence type="ECO:0000256" key="6">
    <source>
        <dbReference type="ARBA" id="ARBA00023235"/>
    </source>
</evidence>
<evidence type="ECO:0000259" key="8">
    <source>
        <dbReference type="Pfam" id="PF02878"/>
    </source>
</evidence>
<protein>
    <submittedName>
        <fullName evidence="11">Uncharacterized protein</fullName>
    </submittedName>
</protein>
<evidence type="ECO:0000256" key="5">
    <source>
        <dbReference type="ARBA" id="ARBA00022842"/>
    </source>
</evidence>
<dbReference type="InterPro" id="IPR005845">
    <property type="entry name" value="A-D-PHexomutase_a/b/a-II"/>
</dbReference>
<evidence type="ECO:0000256" key="2">
    <source>
        <dbReference type="ARBA" id="ARBA00010231"/>
    </source>
</evidence>
<evidence type="ECO:0000259" key="9">
    <source>
        <dbReference type="Pfam" id="PF02879"/>
    </source>
</evidence>
<dbReference type="Pfam" id="PF02880">
    <property type="entry name" value="PGM_PMM_III"/>
    <property type="match status" value="1"/>
</dbReference>
<evidence type="ECO:0000256" key="3">
    <source>
        <dbReference type="ARBA" id="ARBA00022553"/>
    </source>
</evidence>
<dbReference type="SUPFAM" id="SSF55957">
    <property type="entry name" value="Phosphoglucomutase, C-terminal domain"/>
    <property type="match status" value="1"/>
</dbReference>
<feature type="domain" description="Alpha-D-phosphohexomutase alpha/beta/alpha" evidence="9">
    <location>
        <begin position="267"/>
        <end position="354"/>
    </location>
</feature>
<feature type="domain" description="Alpha-D-phosphohexomutase alpha/beta/alpha" evidence="10">
    <location>
        <begin position="365"/>
        <end position="490"/>
    </location>
</feature>
<evidence type="ECO:0000256" key="1">
    <source>
        <dbReference type="ARBA" id="ARBA00001946"/>
    </source>
</evidence>
<evidence type="ECO:0000259" key="10">
    <source>
        <dbReference type="Pfam" id="PF02880"/>
    </source>
</evidence>
<dbReference type="GO" id="GO:0005634">
    <property type="term" value="C:nucleus"/>
    <property type="evidence" value="ECO:0007669"/>
    <property type="project" value="TreeGrafter"/>
</dbReference>
<dbReference type="InterPro" id="IPR005846">
    <property type="entry name" value="A-D-PHexomutase_a/b/a-III"/>
</dbReference>
<dbReference type="InterPro" id="IPR005844">
    <property type="entry name" value="A-D-PHexomutase_a/b/a-I"/>
</dbReference>
<dbReference type="EMBL" id="HBIM01000790">
    <property type="protein sequence ID" value="CAE0402400.1"/>
    <property type="molecule type" value="Transcribed_RNA"/>
</dbReference>
<dbReference type="AlphaFoldDB" id="A0A7S3KVY3"/>
<dbReference type="PANTHER" id="PTHR45745">
    <property type="entry name" value="PHOSPHOMANNOMUTASE 45A"/>
    <property type="match status" value="1"/>
</dbReference>
<feature type="region of interest" description="Disordered" evidence="7">
    <location>
        <begin position="540"/>
        <end position="560"/>
    </location>
</feature>